<dbReference type="EMBL" id="BK015278">
    <property type="protein sequence ID" value="DAD99234.1"/>
    <property type="molecule type" value="Genomic_DNA"/>
</dbReference>
<organism evidence="1">
    <name type="scientific">Myoviridae sp. ctj994</name>
    <dbReference type="NCBI Taxonomy" id="2825160"/>
    <lineage>
        <taxon>Viruses</taxon>
        <taxon>Duplodnaviria</taxon>
        <taxon>Heunggongvirae</taxon>
        <taxon>Uroviricota</taxon>
        <taxon>Caudoviricetes</taxon>
    </lineage>
</organism>
<reference evidence="1" key="1">
    <citation type="journal article" date="2021" name="Proc. Natl. Acad. Sci. U.S.A.">
        <title>A Catalog of Tens of Thousands of Viruses from Human Metagenomes Reveals Hidden Associations with Chronic Diseases.</title>
        <authorList>
            <person name="Tisza M.J."/>
            <person name="Buck C.B."/>
        </authorList>
    </citation>
    <scope>NUCLEOTIDE SEQUENCE</scope>
    <source>
        <strain evidence="1">Ctj994</strain>
    </source>
</reference>
<evidence type="ECO:0000313" key="1">
    <source>
        <dbReference type="EMBL" id="DAD99234.1"/>
    </source>
</evidence>
<accession>A0A8S5NYD8</accession>
<sequence length="29" mass="3286">MHPVAIALHYRISYPIAKSPCFGKGFFSF</sequence>
<proteinExistence type="predicted"/>
<name>A0A8S5NYD8_9CAUD</name>
<protein>
    <submittedName>
        <fullName evidence="1">Uncharacterized protein</fullName>
    </submittedName>
</protein>